<gene>
    <name evidence="1" type="ORF">TSIB3V08_LOCUS5025</name>
</gene>
<evidence type="ECO:0000313" key="1">
    <source>
        <dbReference type="EMBL" id="CAD7260866.1"/>
    </source>
</evidence>
<sequence length="94" mass="10927">MASLVLTDSSQLTSDSQHLAVCDVILMFKELNTSDSGSLSLEEFYAVYDATLLKWEAQFSHIPWFHTTWIPLQTLCQWAHDFVIWPYFEHVICE</sequence>
<proteinExistence type="predicted"/>
<evidence type="ECO:0008006" key="2">
    <source>
        <dbReference type="Google" id="ProtNLM"/>
    </source>
</evidence>
<dbReference type="SUPFAM" id="SSF47473">
    <property type="entry name" value="EF-hand"/>
    <property type="match status" value="1"/>
</dbReference>
<dbReference type="InterPro" id="IPR011992">
    <property type="entry name" value="EF-hand-dom_pair"/>
</dbReference>
<name>A0A7R9AUV5_TIMSH</name>
<protein>
    <recommendedName>
        <fullName evidence="2">EF-hand domain-containing protein</fullName>
    </recommendedName>
</protein>
<organism evidence="1">
    <name type="scientific">Timema shepardi</name>
    <name type="common">Walking stick</name>
    <dbReference type="NCBI Taxonomy" id="629360"/>
    <lineage>
        <taxon>Eukaryota</taxon>
        <taxon>Metazoa</taxon>
        <taxon>Ecdysozoa</taxon>
        <taxon>Arthropoda</taxon>
        <taxon>Hexapoda</taxon>
        <taxon>Insecta</taxon>
        <taxon>Pterygota</taxon>
        <taxon>Neoptera</taxon>
        <taxon>Polyneoptera</taxon>
        <taxon>Phasmatodea</taxon>
        <taxon>Timematodea</taxon>
        <taxon>Timematoidea</taxon>
        <taxon>Timematidae</taxon>
        <taxon>Timema</taxon>
    </lineage>
</organism>
<dbReference type="EMBL" id="OC001889">
    <property type="protein sequence ID" value="CAD7260866.1"/>
    <property type="molecule type" value="Genomic_DNA"/>
</dbReference>
<reference evidence="1" key="1">
    <citation type="submission" date="2020-11" db="EMBL/GenBank/DDBJ databases">
        <authorList>
            <person name="Tran Van P."/>
        </authorList>
    </citation>
    <scope>NUCLEOTIDE SEQUENCE</scope>
</reference>
<accession>A0A7R9AUV5</accession>
<dbReference type="AlphaFoldDB" id="A0A7R9AUV5"/>